<dbReference type="Gene3D" id="2.60.40.10">
    <property type="entry name" value="Immunoglobulins"/>
    <property type="match status" value="1"/>
</dbReference>
<sequence>MTDIRALLPRILLAALALTASPGARANLVLSQVILDLVPGTPQAQDIEVWNNSKERSYVVAEPVEVKAPGTPEEQRVTQPDPGILGLLVTPQRMILEPGQRRLVRVAAVAPRGARDRIYRVAIKPVAGEVTAGNSALKLMVGYDVLVIYRPEQLDGSVSAQRSGGSITFRNSGNTNVEMFEGKQCDAAGRACRTLPSNRLYPGATWQVAVDPANPVEYRVATAGQSVVSKF</sequence>
<feature type="signal peptide" evidence="1">
    <location>
        <begin position="1"/>
        <end position="26"/>
    </location>
</feature>
<keyword evidence="1" id="KW-0732">Signal</keyword>
<evidence type="ECO:0000313" key="3">
    <source>
        <dbReference type="EMBL" id="BBD96764.1"/>
    </source>
</evidence>
<keyword evidence="4" id="KW-1185">Reference proteome</keyword>
<feature type="domain" description="Pili assembly chaperone N-terminal" evidence="2">
    <location>
        <begin position="40"/>
        <end position="154"/>
    </location>
</feature>
<dbReference type="Pfam" id="PF00345">
    <property type="entry name" value="PapD_N"/>
    <property type="match status" value="1"/>
</dbReference>
<evidence type="ECO:0000259" key="2">
    <source>
        <dbReference type="Pfam" id="PF00345"/>
    </source>
</evidence>
<dbReference type="GO" id="GO:0030288">
    <property type="term" value="C:outer membrane-bounded periplasmic space"/>
    <property type="evidence" value="ECO:0007669"/>
    <property type="project" value="InterPro"/>
</dbReference>
<name>A0A494VWH7_9SPHN</name>
<dbReference type="EMBL" id="AP018664">
    <property type="protein sequence ID" value="BBD96764.1"/>
    <property type="molecule type" value="Genomic_DNA"/>
</dbReference>
<feature type="chain" id="PRO_5019807198" description="Pili assembly chaperone N-terminal domain-containing protein" evidence="1">
    <location>
        <begin position="27"/>
        <end position="231"/>
    </location>
</feature>
<dbReference type="AlphaFoldDB" id="A0A494VWH7"/>
<dbReference type="KEGG" id="sami:SAMIE_1002650"/>
<evidence type="ECO:0000256" key="1">
    <source>
        <dbReference type="SAM" id="SignalP"/>
    </source>
</evidence>
<accession>A0A494VWH7</accession>
<organism evidence="3 4">
    <name type="scientific">Sphingobium amiense</name>
    <dbReference type="NCBI Taxonomy" id="135719"/>
    <lineage>
        <taxon>Bacteria</taxon>
        <taxon>Pseudomonadati</taxon>
        <taxon>Pseudomonadota</taxon>
        <taxon>Alphaproteobacteria</taxon>
        <taxon>Sphingomonadales</taxon>
        <taxon>Sphingomonadaceae</taxon>
        <taxon>Sphingobium</taxon>
    </lineage>
</organism>
<protein>
    <recommendedName>
        <fullName evidence="2">Pili assembly chaperone N-terminal domain-containing protein</fullName>
    </recommendedName>
</protein>
<dbReference type="InterPro" id="IPR013783">
    <property type="entry name" value="Ig-like_fold"/>
</dbReference>
<reference evidence="3 4" key="1">
    <citation type="submission" date="2018-05" db="EMBL/GenBank/DDBJ databases">
        <title>Complete Genome Sequence of the Nonylphenol-Degrading Bacterium Sphingobium amiense DSM 16289T.</title>
        <authorList>
            <person name="Ootsuka M."/>
            <person name="Nishizawa T."/>
            <person name="Ohta H."/>
        </authorList>
    </citation>
    <scope>NUCLEOTIDE SEQUENCE [LARGE SCALE GENOMIC DNA]</scope>
    <source>
        <strain evidence="3 4">DSM 16289</strain>
    </source>
</reference>
<dbReference type="InterPro" id="IPR016147">
    <property type="entry name" value="Pili_assmbl_chaperone_N"/>
</dbReference>
<dbReference type="InterPro" id="IPR008962">
    <property type="entry name" value="PapD-like_sf"/>
</dbReference>
<gene>
    <name evidence="3" type="ORF">SAMIE_1002650</name>
</gene>
<dbReference type="GO" id="GO:0071555">
    <property type="term" value="P:cell wall organization"/>
    <property type="evidence" value="ECO:0007669"/>
    <property type="project" value="InterPro"/>
</dbReference>
<proteinExistence type="predicted"/>
<dbReference type="SUPFAM" id="SSF49354">
    <property type="entry name" value="PapD-like"/>
    <property type="match status" value="1"/>
</dbReference>
<dbReference type="RefSeq" id="WP_066700841.1">
    <property type="nucleotide sequence ID" value="NZ_AP018664.1"/>
</dbReference>
<dbReference type="Proteomes" id="UP000279959">
    <property type="component" value="Chromosome"/>
</dbReference>
<evidence type="ECO:0000313" key="4">
    <source>
        <dbReference type="Proteomes" id="UP000279959"/>
    </source>
</evidence>